<dbReference type="Pfam" id="PF24390">
    <property type="entry name" value="PRTase-CE"/>
    <property type="match status" value="1"/>
</dbReference>
<reference evidence="3 4" key="1">
    <citation type="submission" date="2018-05" db="EMBL/GenBank/DDBJ databases">
        <title>Complete genome sequence of the Type Strain of Streptomyces spongiicola HNM0071, the producer of staurosporine.</title>
        <authorList>
            <person name="Zhou S."/>
            <person name="Huang X."/>
        </authorList>
    </citation>
    <scope>NUCLEOTIDE SEQUENCE [LARGE SCALE GENOMIC DNA]</scope>
    <source>
        <strain evidence="3 4">HNM0071</strain>
    </source>
</reference>
<accession>A0ABN5KQK9</accession>
<dbReference type="EMBL" id="CP029254">
    <property type="protein sequence ID" value="AWK11645.1"/>
    <property type="molecule type" value="Genomic_DNA"/>
</dbReference>
<sequence>MHMRAVREPARPSETHQGIEWLSNFGPRDTDTAQQLLDSLHIVSETTFRQGLREHLGSVLAGEASMEKPAALYGVRSCKPTDTMFINNVSPQVSGGDGGGSELIVQNIIRDVQRSLDTSVVTRNAMTIDLLRARRARSLLFVSDYAGSGEESLAYARAWLRNATVRSWRSLKLVRMHLVLFAATTTGLRRIRASGLYDGVSVLHRGMDFPSAQWHTDELWRIRKLCEDYARRPEDSAGWSGSEGLLVFEHTVPNNLPSILRQSRGRTRRPDGKWAPFFEHRTAPPGLMRDLVGYRPERNAELGLRGMGRVQPTGSGKLHVRYRGGIRDLVEVLGHIAKGHRHPEQLATDVSVSVPMARNLVLQAQKLGLVDSQTRLTDAGWKELRAVKAKPRVVVSRLQGSQEPYYPGTLRESR</sequence>
<dbReference type="InterPro" id="IPR057055">
    <property type="entry name" value="wHTH-PRTase_assoc"/>
</dbReference>
<feature type="domain" description="PRTase-CE" evidence="1">
    <location>
        <begin position="20"/>
        <end position="279"/>
    </location>
</feature>
<dbReference type="Pfam" id="PF24409">
    <property type="entry name" value="wHTH-PRTase_assc"/>
    <property type="match status" value="1"/>
</dbReference>
<proteinExistence type="predicted"/>
<dbReference type="InterPro" id="IPR056920">
    <property type="entry name" value="PRTase-CE"/>
</dbReference>
<evidence type="ECO:0000313" key="4">
    <source>
        <dbReference type="Proteomes" id="UP000245051"/>
    </source>
</evidence>
<evidence type="ECO:0000259" key="2">
    <source>
        <dbReference type="Pfam" id="PF24409"/>
    </source>
</evidence>
<evidence type="ECO:0000259" key="1">
    <source>
        <dbReference type="Pfam" id="PF24390"/>
    </source>
</evidence>
<name>A0ABN5KQK9_9ACTN</name>
<keyword evidence="4" id="KW-1185">Reference proteome</keyword>
<evidence type="ECO:0000313" key="3">
    <source>
        <dbReference type="EMBL" id="AWK11645.1"/>
    </source>
</evidence>
<dbReference type="Proteomes" id="UP000245051">
    <property type="component" value="Chromosome"/>
</dbReference>
<feature type="domain" description="PRTase associated wHTH" evidence="2">
    <location>
        <begin position="331"/>
        <end position="411"/>
    </location>
</feature>
<gene>
    <name evidence="3" type="ORF">DDQ41_25070</name>
</gene>
<protein>
    <submittedName>
        <fullName evidence="3">Uncharacterized protein</fullName>
    </submittedName>
</protein>
<organism evidence="3 4">
    <name type="scientific">Streptomyces spongiicola</name>
    <dbReference type="NCBI Taxonomy" id="1690221"/>
    <lineage>
        <taxon>Bacteria</taxon>
        <taxon>Bacillati</taxon>
        <taxon>Actinomycetota</taxon>
        <taxon>Actinomycetes</taxon>
        <taxon>Kitasatosporales</taxon>
        <taxon>Streptomycetaceae</taxon>
        <taxon>Streptomyces</taxon>
    </lineage>
</organism>